<dbReference type="AlphaFoldDB" id="A0AAT9QFL1"/>
<dbReference type="EMBL" id="MZ576844">
    <property type="protein sequence ID" value="UUK33569.1"/>
    <property type="molecule type" value="Genomic_DNA"/>
</dbReference>
<geneLocation type="mitochondrion" evidence="15"/>
<sequence length="307" mass="36377">MLMLSLIILIIFIFMGVAFLTMLERKVLGYIQIRKGPNMIFLMGIMQPFSDGVKLFTKEMINPIMSNYLIYYFCPIINLFIALIMWMVIPFFSFFFNFSYSILYILCCSSFMVYSIMLAGWSSNSNYSMLGSVRSIVQMISYEVSLFIIMMSFLVMLLSLKLIIFMELQLYLWFMFLFFPLMMILFVSGLAETNRSPFDFVEGESELVSGFNIEYMSGGFALIFMSEYSNILFMSMLFSIFFLGGDLYSYIFFLKILFLSFMWIWVRGSFPRFRYDKFMYLMWKSFLSVSLNFLLFYLNLKLLIFIL</sequence>
<dbReference type="GO" id="GO:0008137">
    <property type="term" value="F:NADH dehydrogenase (ubiquinone) activity"/>
    <property type="evidence" value="ECO:0007669"/>
    <property type="project" value="UniProtKB-EC"/>
</dbReference>
<evidence type="ECO:0000256" key="7">
    <source>
        <dbReference type="ARBA" id="ARBA00022792"/>
    </source>
</evidence>
<dbReference type="EC" id="7.1.1.2" evidence="13"/>
<evidence type="ECO:0000256" key="2">
    <source>
        <dbReference type="ARBA" id="ARBA00004448"/>
    </source>
</evidence>
<protein>
    <recommendedName>
        <fullName evidence="4 13">NADH-ubiquinone oxidoreductase chain 1</fullName>
        <ecNumber evidence="13">7.1.1.2</ecNumber>
    </recommendedName>
</protein>
<evidence type="ECO:0000256" key="10">
    <source>
        <dbReference type="ARBA" id="ARBA00023128"/>
    </source>
</evidence>
<proteinExistence type="inferred from homology"/>
<dbReference type="PROSITE" id="PS00667">
    <property type="entry name" value="COMPLEX1_ND1_1"/>
    <property type="match status" value="1"/>
</dbReference>
<dbReference type="GO" id="GO:0005743">
    <property type="term" value="C:mitochondrial inner membrane"/>
    <property type="evidence" value="ECO:0007669"/>
    <property type="project" value="UniProtKB-SubCell"/>
</dbReference>
<name>A0AAT9QFL1_9COLE</name>
<evidence type="ECO:0000256" key="13">
    <source>
        <dbReference type="RuleBase" id="RU000473"/>
    </source>
</evidence>
<evidence type="ECO:0000256" key="1">
    <source>
        <dbReference type="ARBA" id="ARBA00003257"/>
    </source>
</evidence>
<accession>A0AAT9QFL1</accession>
<feature type="transmembrane region" description="Helical" evidence="14">
    <location>
        <begin position="278"/>
        <end position="298"/>
    </location>
</feature>
<keyword evidence="9 13" id="KW-0830">Ubiquinone</keyword>
<feature type="transmembrane region" description="Helical" evidence="14">
    <location>
        <begin position="102"/>
        <end position="121"/>
    </location>
</feature>
<keyword evidence="7" id="KW-0999">Mitochondrion inner membrane</keyword>
<dbReference type="InterPro" id="IPR018086">
    <property type="entry name" value="NADH_UbQ_OxRdtase_su1_CS"/>
</dbReference>
<evidence type="ECO:0000256" key="6">
    <source>
        <dbReference type="ARBA" id="ARBA00022692"/>
    </source>
</evidence>
<evidence type="ECO:0000256" key="8">
    <source>
        <dbReference type="ARBA" id="ARBA00022989"/>
    </source>
</evidence>
<organism evidence="15">
    <name type="scientific">Metopiellus crypticus</name>
    <dbReference type="NCBI Taxonomy" id="3140185"/>
    <lineage>
        <taxon>Eukaryota</taxon>
        <taxon>Metazoa</taxon>
        <taxon>Ecdysozoa</taxon>
        <taxon>Arthropoda</taxon>
        <taxon>Hexapoda</taxon>
        <taxon>Insecta</taxon>
        <taxon>Pterygota</taxon>
        <taxon>Neoptera</taxon>
        <taxon>Endopterygota</taxon>
        <taxon>Coleoptera</taxon>
        <taxon>Polyphaga</taxon>
        <taxon>Staphyliniformia</taxon>
        <taxon>Staphylinidae</taxon>
        <taxon>Omaliinae group</taxon>
        <taxon>Pselaphinae</taxon>
        <taxon>Metopiellus</taxon>
    </lineage>
</organism>
<keyword evidence="8 14" id="KW-1133">Transmembrane helix</keyword>
<feature type="transmembrane region" description="Helical" evidence="14">
    <location>
        <begin position="247"/>
        <end position="266"/>
    </location>
</feature>
<evidence type="ECO:0000256" key="12">
    <source>
        <dbReference type="RuleBase" id="RU000471"/>
    </source>
</evidence>
<reference evidence="15" key="2">
    <citation type="journal article" date="2023" name="PeerJ">
        <title>The complete mitochondrial genome and description of a new cryptic Brazilian species of Metopiellus Raffray (Coleoptera: Staphylinidae: Pselaphinae).</title>
        <authorList>
            <person name="Asenjo A."/>
            <person name="de Oliveira M.P.A."/>
            <person name="Oliveira R.R.M."/>
            <person name="Pires E.S."/>
            <person name="Valois M."/>
            <person name="Oliveira G."/>
            <person name="Vasconcelos S."/>
        </authorList>
    </citation>
    <scope>NUCLEOTIDE SEQUENCE</scope>
</reference>
<dbReference type="HAMAP" id="MF_01350">
    <property type="entry name" value="NDH1_NuoH"/>
    <property type="match status" value="1"/>
</dbReference>
<feature type="transmembrane region" description="Helical" evidence="14">
    <location>
        <begin position="68"/>
        <end position="96"/>
    </location>
</feature>
<comment type="catalytic activity">
    <reaction evidence="13">
        <text>a ubiquinone + NADH + 5 H(+)(in) = a ubiquinol + NAD(+) + 4 H(+)(out)</text>
        <dbReference type="Rhea" id="RHEA:29091"/>
        <dbReference type="Rhea" id="RHEA-COMP:9565"/>
        <dbReference type="Rhea" id="RHEA-COMP:9566"/>
        <dbReference type="ChEBI" id="CHEBI:15378"/>
        <dbReference type="ChEBI" id="CHEBI:16389"/>
        <dbReference type="ChEBI" id="CHEBI:17976"/>
        <dbReference type="ChEBI" id="CHEBI:57540"/>
        <dbReference type="ChEBI" id="CHEBI:57945"/>
        <dbReference type="EC" id="7.1.1.2"/>
    </reaction>
</comment>
<feature type="transmembrane region" description="Helical" evidence="14">
    <location>
        <begin position="170"/>
        <end position="191"/>
    </location>
</feature>
<keyword evidence="6 12" id="KW-0812">Transmembrane</keyword>
<dbReference type="GO" id="GO:0009060">
    <property type="term" value="P:aerobic respiration"/>
    <property type="evidence" value="ECO:0007669"/>
    <property type="project" value="TreeGrafter"/>
</dbReference>
<dbReference type="InterPro" id="IPR001694">
    <property type="entry name" value="NADH_UbQ_OxRdtase_su1/FPO"/>
</dbReference>
<comment type="similarity">
    <text evidence="3 12">Belongs to the complex I subunit 1 family.</text>
</comment>
<evidence type="ECO:0000256" key="3">
    <source>
        <dbReference type="ARBA" id="ARBA00010535"/>
    </source>
</evidence>
<dbReference type="PANTHER" id="PTHR11432">
    <property type="entry name" value="NADH DEHYDROGENASE SUBUNIT 1"/>
    <property type="match status" value="1"/>
</dbReference>
<gene>
    <name evidence="15" type="primary">ND1</name>
</gene>
<evidence type="ECO:0000256" key="9">
    <source>
        <dbReference type="ARBA" id="ARBA00023075"/>
    </source>
</evidence>
<feature type="transmembrane region" description="Helical" evidence="14">
    <location>
        <begin position="220"/>
        <end position="241"/>
    </location>
</feature>
<dbReference type="PROSITE" id="PS00668">
    <property type="entry name" value="COMPLEX1_ND1_2"/>
    <property type="match status" value="1"/>
</dbReference>
<keyword evidence="12" id="KW-0520">NAD</keyword>
<keyword evidence="5" id="KW-0813">Transport</keyword>
<evidence type="ECO:0000256" key="14">
    <source>
        <dbReference type="SAM" id="Phobius"/>
    </source>
</evidence>
<evidence type="ECO:0000256" key="5">
    <source>
        <dbReference type="ARBA" id="ARBA00022448"/>
    </source>
</evidence>
<dbReference type="Pfam" id="PF00146">
    <property type="entry name" value="NADHdh"/>
    <property type="match status" value="1"/>
</dbReference>
<dbReference type="GO" id="GO:0003954">
    <property type="term" value="F:NADH dehydrogenase activity"/>
    <property type="evidence" value="ECO:0007669"/>
    <property type="project" value="TreeGrafter"/>
</dbReference>
<evidence type="ECO:0000313" key="15">
    <source>
        <dbReference type="EMBL" id="UUK33569.1"/>
    </source>
</evidence>
<keyword evidence="10 13" id="KW-0496">Mitochondrion</keyword>
<evidence type="ECO:0000256" key="4">
    <source>
        <dbReference type="ARBA" id="ARBA00021009"/>
    </source>
</evidence>
<comment type="subcellular location">
    <subcellularLocation>
        <location evidence="2 12">Mitochondrion inner membrane</location>
        <topology evidence="2 12">Multi-pass membrane protein</topology>
    </subcellularLocation>
</comment>
<evidence type="ECO:0000256" key="11">
    <source>
        <dbReference type="ARBA" id="ARBA00023136"/>
    </source>
</evidence>
<feature type="transmembrane region" description="Helical" evidence="14">
    <location>
        <begin position="6"/>
        <end position="23"/>
    </location>
</feature>
<reference evidence="15" key="1">
    <citation type="submission" date="2021-07" db="EMBL/GenBank/DDBJ databases">
        <authorList>
            <person name="Ansejo A."/>
            <person name="de Oliveira M.P.A."/>
            <person name="Vieira J.S."/>
            <person name="Oliveira R.R.M."/>
            <person name="Pires E.S."/>
            <person name="Oliveira G."/>
            <person name="Vasconcelos S."/>
        </authorList>
    </citation>
    <scope>NUCLEOTIDE SEQUENCE</scope>
</reference>
<dbReference type="PANTHER" id="PTHR11432:SF3">
    <property type="entry name" value="NADH-UBIQUINONE OXIDOREDUCTASE CHAIN 1"/>
    <property type="match status" value="1"/>
</dbReference>
<feature type="transmembrane region" description="Helical" evidence="14">
    <location>
        <begin position="142"/>
        <end position="164"/>
    </location>
</feature>
<comment type="function">
    <text evidence="1">Core subunit of the mitochondrial membrane respiratory chain NADH dehydrogenase (Complex I) that is believed to belong to the minimal assembly required for catalysis. Complex I functions in the transfer of electrons from NADH to the respiratory chain. The immediate electron acceptor for the enzyme is believed to be ubiquinone.</text>
</comment>
<keyword evidence="11 14" id="KW-0472">Membrane</keyword>